<reference evidence="3 4" key="1">
    <citation type="submission" date="2022-03" db="EMBL/GenBank/DDBJ databases">
        <authorList>
            <person name="Macdonald S."/>
            <person name="Ahmed S."/>
            <person name="Newling K."/>
        </authorList>
    </citation>
    <scope>NUCLEOTIDE SEQUENCE [LARGE SCALE GENOMIC DNA]</scope>
</reference>
<evidence type="ECO:0000256" key="2">
    <source>
        <dbReference type="ARBA" id="ARBA00023235"/>
    </source>
</evidence>
<evidence type="ECO:0000256" key="1">
    <source>
        <dbReference type="ARBA" id="ARBA00010219"/>
    </source>
</evidence>
<dbReference type="Proteomes" id="UP001642260">
    <property type="component" value="Unassembled WGS sequence"/>
</dbReference>
<evidence type="ECO:0000313" key="3">
    <source>
        <dbReference type="EMBL" id="CAH8353159.1"/>
    </source>
</evidence>
<dbReference type="Pfam" id="PF01678">
    <property type="entry name" value="DAP_epimerase"/>
    <property type="match status" value="1"/>
</dbReference>
<keyword evidence="4" id="KW-1185">Reference proteome</keyword>
<proteinExistence type="inferred from homology"/>
<dbReference type="InterPro" id="IPR001653">
    <property type="entry name" value="DAP_epimerase_DapF"/>
</dbReference>
<comment type="caution">
    <text evidence="3">The sequence shown here is derived from an EMBL/GenBank/DDBJ whole genome shotgun (WGS) entry which is preliminary data.</text>
</comment>
<dbReference type="Gene3D" id="3.10.310.10">
    <property type="entry name" value="Diaminopimelate Epimerase, Chain A, domain 1"/>
    <property type="match status" value="1"/>
</dbReference>
<accession>A0ABC8K308</accession>
<dbReference type="PANTHER" id="PTHR31689">
    <property type="entry name" value="DIAMINOPIMELATE EPIMERASE, CHLOROPLASTIC"/>
    <property type="match status" value="1"/>
</dbReference>
<keyword evidence="2" id="KW-0413">Isomerase</keyword>
<evidence type="ECO:0000313" key="4">
    <source>
        <dbReference type="Proteomes" id="UP001642260"/>
    </source>
</evidence>
<gene>
    <name evidence="3" type="ORF">ERUC_LOCUS18914</name>
</gene>
<organism evidence="3 4">
    <name type="scientific">Eruca vesicaria subsp. sativa</name>
    <name type="common">Garden rocket</name>
    <name type="synonym">Eruca sativa</name>
    <dbReference type="NCBI Taxonomy" id="29727"/>
    <lineage>
        <taxon>Eukaryota</taxon>
        <taxon>Viridiplantae</taxon>
        <taxon>Streptophyta</taxon>
        <taxon>Embryophyta</taxon>
        <taxon>Tracheophyta</taxon>
        <taxon>Spermatophyta</taxon>
        <taxon>Magnoliopsida</taxon>
        <taxon>eudicotyledons</taxon>
        <taxon>Gunneridae</taxon>
        <taxon>Pentapetalae</taxon>
        <taxon>rosids</taxon>
        <taxon>malvids</taxon>
        <taxon>Brassicales</taxon>
        <taxon>Brassicaceae</taxon>
        <taxon>Brassiceae</taxon>
        <taxon>Eruca</taxon>
    </lineage>
</organism>
<comment type="similarity">
    <text evidence="1">Belongs to the diaminopimelate epimerase family.</text>
</comment>
<protein>
    <recommendedName>
        <fullName evidence="5">Diaminopimelate epimerase</fullName>
    </recommendedName>
</protein>
<evidence type="ECO:0008006" key="5">
    <source>
        <dbReference type="Google" id="ProtNLM"/>
    </source>
</evidence>
<dbReference type="SUPFAM" id="SSF54506">
    <property type="entry name" value="Diaminopimelate epimerase-like"/>
    <property type="match status" value="1"/>
</dbReference>
<dbReference type="PROSITE" id="PS51257">
    <property type="entry name" value="PROKAR_LIPOPROTEIN"/>
    <property type="match status" value="1"/>
</dbReference>
<name>A0ABC8K308_ERUVS</name>
<dbReference type="EMBL" id="CAKOAT010178488">
    <property type="protein sequence ID" value="CAH8353159.1"/>
    <property type="molecule type" value="Genomic_DNA"/>
</dbReference>
<dbReference type="PANTHER" id="PTHR31689:SF0">
    <property type="entry name" value="DIAMINOPIMELATE EPIMERASE"/>
    <property type="match status" value="1"/>
</dbReference>
<dbReference type="GO" id="GO:0016853">
    <property type="term" value="F:isomerase activity"/>
    <property type="evidence" value="ECO:0007669"/>
    <property type="project" value="UniProtKB-KW"/>
</dbReference>
<dbReference type="AlphaFoldDB" id="A0ABC8K308"/>
<sequence>MRVWERGAGATLACGTGACALVVAAVLEGRANRKCTVDLPGGPLEIRVEARRQPYLHDGSCRSCLLRISAGLKRFLHGL</sequence>